<protein>
    <submittedName>
        <fullName evidence="9">AfsR/SARP family transcriptional regulator</fullName>
    </submittedName>
    <submittedName>
        <fullName evidence="8">Transcriptional regulator, winged helix family</fullName>
    </submittedName>
</protein>
<dbReference type="AlphaFoldDB" id="A0AAW5SM50"/>
<dbReference type="PROSITE" id="PS51755">
    <property type="entry name" value="OMPR_PHOB"/>
    <property type="match status" value="1"/>
</dbReference>
<dbReference type="SUPFAM" id="SSF48452">
    <property type="entry name" value="TPR-like"/>
    <property type="match status" value="1"/>
</dbReference>
<dbReference type="Pfam" id="PF03704">
    <property type="entry name" value="BTAD"/>
    <property type="match status" value="1"/>
</dbReference>
<accession>A0AAW5SM50</accession>
<dbReference type="SMART" id="SM01043">
    <property type="entry name" value="BTAD"/>
    <property type="match status" value="1"/>
</dbReference>
<dbReference type="InterPro" id="IPR051677">
    <property type="entry name" value="AfsR-DnrI-RedD_regulator"/>
</dbReference>
<keyword evidence="2" id="KW-0805">Transcription regulation</keyword>
<evidence type="ECO:0000256" key="2">
    <source>
        <dbReference type="ARBA" id="ARBA00023015"/>
    </source>
</evidence>
<dbReference type="CDD" id="cd00383">
    <property type="entry name" value="trans_reg_C"/>
    <property type="match status" value="1"/>
</dbReference>
<dbReference type="InterPro" id="IPR005158">
    <property type="entry name" value="BTAD"/>
</dbReference>
<dbReference type="InterPro" id="IPR011990">
    <property type="entry name" value="TPR-like_helical_dom_sf"/>
</dbReference>
<dbReference type="InterPro" id="IPR016032">
    <property type="entry name" value="Sig_transdc_resp-reg_C-effctor"/>
</dbReference>
<evidence type="ECO:0000256" key="6">
    <source>
        <dbReference type="SAM" id="MobiDB-lite"/>
    </source>
</evidence>
<evidence type="ECO:0000256" key="4">
    <source>
        <dbReference type="ARBA" id="ARBA00023163"/>
    </source>
</evidence>
<dbReference type="PANTHER" id="PTHR35807">
    <property type="entry name" value="TRANSCRIPTIONAL REGULATOR REDD-RELATED"/>
    <property type="match status" value="1"/>
</dbReference>
<feature type="DNA-binding region" description="OmpR/PhoB-type" evidence="5">
    <location>
        <begin position="1"/>
        <end position="100"/>
    </location>
</feature>
<keyword evidence="10" id="KW-1185">Reference proteome</keyword>
<evidence type="ECO:0000256" key="1">
    <source>
        <dbReference type="ARBA" id="ARBA00005820"/>
    </source>
</evidence>
<dbReference type="Pfam" id="PF00486">
    <property type="entry name" value="Trans_reg_C"/>
    <property type="match status" value="1"/>
</dbReference>
<dbReference type="Gene3D" id="1.25.40.10">
    <property type="entry name" value="Tetratricopeptide repeat domain"/>
    <property type="match status" value="1"/>
</dbReference>
<evidence type="ECO:0000313" key="8">
    <source>
        <dbReference type="EMBL" id="GAT11394.1"/>
    </source>
</evidence>
<dbReference type="SUPFAM" id="SSF46894">
    <property type="entry name" value="C-terminal effector domain of the bipartite response regulators"/>
    <property type="match status" value="1"/>
</dbReference>
<evidence type="ECO:0000256" key="5">
    <source>
        <dbReference type="PROSITE-ProRule" id="PRU01091"/>
    </source>
</evidence>
<dbReference type="GO" id="GO:0000160">
    <property type="term" value="P:phosphorelay signal transduction system"/>
    <property type="evidence" value="ECO:0007669"/>
    <property type="project" value="InterPro"/>
</dbReference>
<name>A0AAW5SM50_MYCNV</name>
<keyword evidence="4" id="KW-0804">Transcription</keyword>
<dbReference type="Gene3D" id="1.10.10.10">
    <property type="entry name" value="Winged helix-like DNA-binding domain superfamily/Winged helix DNA-binding domain"/>
    <property type="match status" value="1"/>
</dbReference>
<evidence type="ECO:0000313" key="11">
    <source>
        <dbReference type="Proteomes" id="UP001207528"/>
    </source>
</evidence>
<evidence type="ECO:0000313" key="10">
    <source>
        <dbReference type="Proteomes" id="UP000069773"/>
    </source>
</evidence>
<dbReference type="EMBL" id="BCTA01000069">
    <property type="protein sequence ID" value="GAT11394.1"/>
    <property type="molecule type" value="Genomic_DNA"/>
</dbReference>
<dbReference type="SMART" id="SM00862">
    <property type="entry name" value="Trans_reg_C"/>
    <property type="match status" value="1"/>
</dbReference>
<sequence length="259" mass="28133">MTGMPEFGILGPLVVTVDGGQPVDLGGPKQRELLAMLLLHPNRCLPADRIADAIWCGAPPASANGTLRAHVSRLRSHLVAAGAHDVLVTQRAGYGIFLSRNQIDSVRFEDMLALGHEALRAGDAERAAGILGEALSLWRGDVLEDLEEPEFATVETARLDELRLIATEHRIDADLMLGRHHAVITELERLTAAHPYREQLHCMLMLALYRSGRQADALAVGPSVRGRLADELGVDPGARRPYRTGSRASRSTISKLARN</sequence>
<comment type="caution">
    <text evidence="9">The sequence shown here is derived from an EMBL/GenBank/DDBJ whole genome shotgun (WGS) entry which is preliminary data.</text>
</comment>
<dbReference type="InterPro" id="IPR036388">
    <property type="entry name" value="WH-like_DNA-bd_sf"/>
</dbReference>
<proteinExistence type="inferred from homology"/>
<dbReference type="EMBL" id="JACKTI010000038">
    <property type="protein sequence ID" value="MCV7024605.1"/>
    <property type="molecule type" value="Genomic_DNA"/>
</dbReference>
<evidence type="ECO:0000259" key="7">
    <source>
        <dbReference type="PROSITE" id="PS51755"/>
    </source>
</evidence>
<dbReference type="GO" id="GO:0003677">
    <property type="term" value="F:DNA binding"/>
    <property type="evidence" value="ECO:0007669"/>
    <property type="project" value="UniProtKB-UniRule"/>
</dbReference>
<feature type="domain" description="OmpR/PhoB-type" evidence="7">
    <location>
        <begin position="1"/>
        <end position="100"/>
    </location>
</feature>
<gene>
    <name evidence="9" type="ORF">H7I77_14820</name>
    <name evidence="8" type="ORF">RMCN_4527</name>
</gene>
<organism evidence="9 11">
    <name type="scientific">Mycolicibacterium novocastrense</name>
    <name type="common">Mycobacterium novocastrense</name>
    <dbReference type="NCBI Taxonomy" id="59813"/>
    <lineage>
        <taxon>Bacteria</taxon>
        <taxon>Bacillati</taxon>
        <taxon>Actinomycetota</taxon>
        <taxon>Actinomycetes</taxon>
        <taxon>Mycobacteriales</taxon>
        <taxon>Mycobacteriaceae</taxon>
        <taxon>Mycolicibacterium</taxon>
    </lineage>
</organism>
<dbReference type="GO" id="GO:0006355">
    <property type="term" value="P:regulation of DNA-templated transcription"/>
    <property type="evidence" value="ECO:0007669"/>
    <property type="project" value="InterPro"/>
</dbReference>
<dbReference type="Proteomes" id="UP000069773">
    <property type="component" value="Unassembled WGS sequence"/>
</dbReference>
<dbReference type="Proteomes" id="UP001207528">
    <property type="component" value="Unassembled WGS sequence"/>
</dbReference>
<reference evidence="9" key="3">
    <citation type="journal article" date="2022" name="BMC Genomics">
        <title>Comparative genome analysis of mycobacteria focusing on tRNA and non-coding RNA.</title>
        <authorList>
            <person name="Behra P.R.K."/>
            <person name="Pettersson B.M.F."/>
            <person name="Ramesh M."/>
            <person name="Das S."/>
            <person name="Dasgupta S."/>
            <person name="Kirsebom L.A."/>
        </authorList>
    </citation>
    <scope>NUCLEOTIDE SEQUENCE</scope>
    <source>
        <strain evidence="9">DSM 44203</strain>
    </source>
</reference>
<comment type="similarity">
    <text evidence="1">Belongs to the AfsR/DnrI/RedD regulatory family.</text>
</comment>
<evidence type="ECO:0000256" key="3">
    <source>
        <dbReference type="ARBA" id="ARBA00023125"/>
    </source>
</evidence>
<dbReference type="InterPro" id="IPR001867">
    <property type="entry name" value="OmpR/PhoB-type_DNA-bd"/>
</dbReference>
<reference evidence="9" key="2">
    <citation type="submission" date="2020-07" db="EMBL/GenBank/DDBJ databases">
        <authorList>
            <person name="Pettersson B.M.F."/>
            <person name="Behra P.R.K."/>
            <person name="Ramesh M."/>
            <person name="Das S."/>
            <person name="Dasgupta S."/>
            <person name="Kirsebom L.A."/>
        </authorList>
    </citation>
    <scope>NUCLEOTIDE SEQUENCE</scope>
    <source>
        <strain evidence="9">DSM 44203</strain>
    </source>
</reference>
<keyword evidence="3 5" id="KW-0238">DNA-binding</keyword>
<dbReference type="CDD" id="cd15831">
    <property type="entry name" value="BTAD"/>
    <property type="match status" value="1"/>
</dbReference>
<evidence type="ECO:0000313" key="9">
    <source>
        <dbReference type="EMBL" id="MCV7024605.1"/>
    </source>
</evidence>
<feature type="region of interest" description="Disordered" evidence="6">
    <location>
        <begin position="235"/>
        <end position="259"/>
    </location>
</feature>
<reference evidence="8 10" key="1">
    <citation type="journal article" date="2016" name="Genome Announc.">
        <title>Draft Genome Sequences of Five Rapidly Growing Mycobacterium Species, M. thermoresistibile, M. fortuitum subsp. acetamidolyticum, M. canariasense, M. brisbanense, and M. novocastrense.</title>
        <authorList>
            <person name="Katahira K."/>
            <person name="Ogura Y."/>
            <person name="Gotoh Y."/>
            <person name="Hayashi T."/>
        </authorList>
    </citation>
    <scope>NUCLEOTIDE SEQUENCE [LARGE SCALE GENOMIC DNA]</scope>
    <source>
        <strain evidence="8 10">JCM18114</strain>
    </source>
</reference>
<dbReference type="PANTHER" id="PTHR35807:SF1">
    <property type="entry name" value="TRANSCRIPTIONAL REGULATOR REDD"/>
    <property type="match status" value="1"/>
</dbReference>
<feature type="compositionally biased region" description="Polar residues" evidence="6">
    <location>
        <begin position="246"/>
        <end position="259"/>
    </location>
</feature>